<evidence type="ECO:0000256" key="12">
    <source>
        <dbReference type="ARBA" id="ARBA00023139"/>
    </source>
</evidence>
<keyword evidence="7" id="KW-0732">Signal</keyword>
<dbReference type="Gene3D" id="3.30.1950.10">
    <property type="entry name" value="wza like domain"/>
    <property type="match status" value="1"/>
</dbReference>
<dbReference type="GO" id="GO:0046930">
    <property type="term" value="C:pore complex"/>
    <property type="evidence" value="ECO:0007669"/>
    <property type="project" value="UniProtKB-KW"/>
</dbReference>
<name>A0A3B0XAD6_9ZZZZ</name>
<dbReference type="Gene3D" id="3.10.560.10">
    <property type="entry name" value="Outer membrane lipoprotein wza domain like"/>
    <property type="match status" value="1"/>
</dbReference>
<sequence length="201" mass="21669">MNKKSKVGFQSVLNIIFRGLLVFVLSLQYALAAAPEASAAIPAYVIGPGDVLNINVWKEEGLQQEVLIRPDGGMSFPLAGDIKAGGKSVEQLQKLLSSKIKRYIPDPVVTVSVRQIQNNKIFVVGKVNRSGEYIGSAYIDVMQALAMAGGLNAYASSNNIRILRRVNGKVKSILFEYSEVASGAELHQNIILKSGDVVVVP</sequence>
<keyword evidence="5" id="KW-0762">Sugar transport</keyword>
<reference evidence="17" key="1">
    <citation type="submission" date="2018-06" db="EMBL/GenBank/DDBJ databases">
        <authorList>
            <person name="Zhirakovskaya E."/>
        </authorList>
    </citation>
    <scope>NUCLEOTIDE SEQUENCE</scope>
</reference>
<dbReference type="GO" id="GO:0006811">
    <property type="term" value="P:monoatomic ion transport"/>
    <property type="evidence" value="ECO:0007669"/>
    <property type="project" value="UniProtKB-KW"/>
</dbReference>
<keyword evidence="3" id="KW-0813">Transport</keyword>
<evidence type="ECO:0000256" key="2">
    <source>
        <dbReference type="ARBA" id="ARBA00009450"/>
    </source>
</evidence>
<evidence type="ECO:0000256" key="9">
    <source>
        <dbReference type="ARBA" id="ARBA00023065"/>
    </source>
</evidence>
<evidence type="ECO:0000256" key="5">
    <source>
        <dbReference type="ARBA" id="ARBA00022597"/>
    </source>
</evidence>
<dbReference type="Pfam" id="PF02563">
    <property type="entry name" value="Poly_export"/>
    <property type="match status" value="1"/>
</dbReference>
<feature type="domain" description="SLBB" evidence="16">
    <location>
        <begin position="120"/>
        <end position="200"/>
    </location>
</feature>
<dbReference type="InterPro" id="IPR003715">
    <property type="entry name" value="Poly_export_N"/>
</dbReference>
<evidence type="ECO:0000256" key="7">
    <source>
        <dbReference type="ARBA" id="ARBA00022729"/>
    </source>
</evidence>
<proteinExistence type="inferred from homology"/>
<organism evidence="17">
    <name type="scientific">hydrothermal vent metagenome</name>
    <dbReference type="NCBI Taxonomy" id="652676"/>
    <lineage>
        <taxon>unclassified sequences</taxon>
        <taxon>metagenomes</taxon>
        <taxon>ecological metagenomes</taxon>
    </lineage>
</organism>
<evidence type="ECO:0000256" key="3">
    <source>
        <dbReference type="ARBA" id="ARBA00022448"/>
    </source>
</evidence>
<keyword evidence="10" id="KW-0626">Porin</keyword>
<evidence type="ECO:0000313" key="17">
    <source>
        <dbReference type="EMBL" id="VAW61560.1"/>
    </source>
</evidence>
<dbReference type="EMBL" id="UOFG01000149">
    <property type="protein sequence ID" value="VAW61560.1"/>
    <property type="molecule type" value="Genomic_DNA"/>
</dbReference>
<dbReference type="Pfam" id="PF22461">
    <property type="entry name" value="SLBB_2"/>
    <property type="match status" value="1"/>
</dbReference>
<evidence type="ECO:0000256" key="1">
    <source>
        <dbReference type="ARBA" id="ARBA00004571"/>
    </source>
</evidence>
<dbReference type="PANTHER" id="PTHR33619:SF3">
    <property type="entry name" value="POLYSACCHARIDE EXPORT PROTEIN GFCE-RELATED"/>
    <property type="match status" value="1"/>
</dbReference>
<keyword evidence="12" id="KW-0564">Palmitate</keyword>
<evidence type="ECO:0000256" key="10">
    <source>
        <dbReference type="ARBA" id="ARBA00023114"/>
    </source>
</evidence>
<evidence type="ECO:0000259" key="15">
    <source>
        <dbReference type="Pfam" id="PF02563"/>
    </source>
</evidence>
<keyword evidence="9" id="KW-0406">Ion transport</keyword>
<keyword evidence="13" id="KW-0998">Cell outer membrane</keyword>
<dbReference type="GO" id="GO:0015288">
    <property type="term" value="F:porin activity"/>
    <property type="evidence" value="ECO:0007669"/>
    <property type="project" value="UniProtKB-KW"/>
</dbReference>
<dbReference type="GO" id="GO:0009279">
    <property type="term" value="C:cell outer membrane"/>
    <property type="evidence" value="ECO:0007669"/>
    <property type="project" value="UniProtKB-SubCell"/>
</dbReference>
<dbReference type="InterPro" id="IPR054765">
    <property type="entry name" value="SLBB_dom"/>
</dbReference>
<evidence type="ECO:0000256" key="6">
    <source>
        <dbReference type="ARBA" id="ARBA00022692"/>
    </source>
</evidence>
<gene>
    <name evidence="17" type="ORF">MNBD_GAMMA11-1406</name>
</gene>
<dbReference type="AlphaFoldDB" id="A0A3B0XAD6"/>
<evidence type="ECO:0000256" key="8">
    <source>
        <dbReference type="ARBA" id="ARBA00023047"/>
    </source>
</evidence>
<evidence type="ECO:0000256" key="13">
    <source>
        <dbReference type="ARBA" id="ARBA00023237"/>
    </source>
</evidence>
<keyword evidence="14" id="KW-0449">Lipoprotein</keyword>
<protein>
    <submittedName>
        <fullName evidence="17">Capsule polysaccharide export protein</fullName>
    </submittedName>
</protein>
<keyword evidence="8" id="KW-0625">Polysaccharide transport</keyword>
<dbReference type="PANTHER" id="PTHR33619">
    <property type="entry name" value="POLYSACCHARIDE EXPORT PROTEIN GFCE-RELATED"/>
    <property type="match status" value="1"/>
</dbReference>
<evidence type="ECO:0000259" key="16">
    <source>
        <dbReference type="Pfam" id="PF22461"/>
    </source>
</evidence>
<evidence type="ECO:0000256" key="14">
    <source>
        <dbReference type="ARBA" id="ARBA00023288"/>
    </source>
</evidence>
<accession>A0A3B0XAD6</accession>
<keyword evidence="6" id="KW-0812">Transmembrane</keyword>
<dbReference type="InterPro" id="IPR049712">
    <property type="entry name" value="Poly_export"/>
</dbReference>
<keyword evidence="11" id="KW-0472">Membrane</keyword>
<keyword evidence="4" id="KW-1134">Transmembrane beta strand</keyword>
<comment type="subcellular location">
    <subcellularLocation>
        <location evidence="1">Cell outer membrane</location>
        <topology evidence="1">Multi-pass membrane protein</topology>
    </subcellularLocation>
</comment>
<evidence type="ECO:0000256" key="11">
    <source>
        <dbReference type="ARBA" id="ARBA00023136"/>
    </source>
</evidence>
<comment type="similarity">
    <text evidence="2">Belongs to the BexD/CtrA/VexA family.</text>
</comment>
<evidence type="ECO:0000256" key="4">
    <source>
        <dbReference type="ARBA" id="ARBA00022452"/>
    </source>
</evidence>
<dbReference type="GO" id="GO:0015159">
    <property type="term" value="F:polysaccharide transmembrane transporter activity"/>
    <property type="evidence" value="ECO:0007669"/>
    <property type="project" value="InterPro"/>
</dbReference>
<feature type="domain" description="Polysaccharide export protein N-terminal" evidence="15">
    <location>
        <begin position="41"/>
        <end position="113"/>
    </location>
</feature>